<protein>
    <recommendedName>
        <fullName evidence="5">Secreted protein</fullName>
    </recommendedName>
</protein>
<dbReference type="PROSITE" id="PS51257">
    <property type="entry name" value="PROKAR_LIPOPROTEIN"/>
    <property type="match status" value="1"/>
</dbReference>
<evidence type="ECO:0000256" key="2">
    <source>
        <dbReference type="SAM" id="SignalP"/>
    </source>
</evidence>
<proteinExistence type="predicted"/>
<keyword evidence="2" id="KW-0732">Signal</keyword>
<organism evidence="3 4">
    <name type="scientific">Herbihabitans rhizosphaerae</name>
    <dbReference type="NCBI Taxonomy" id="1872711"/>
    <lineage>
        <taxon>Bacteria</taxon>
        <taxon>Bacillati</taxon>
        <taxon>Actinomycetota</taxon>
        <taxon>Actinomycetes</taxon>
        <taxon>Pseudonocardiales</taxon>
        <taxon>Pseudonocardiaceae</taxon>
        <taxon>Herbihabitans</taxon>
    </lineage>
</organism>
<gene>
    <name evidence="3" type="ORF">EV193_107217</name>
</gene>
<comment type="caution">
    <text evidence="3">The sequence shown here is derived from an EMBL/GenBank/DDBJ whole genome shotgun (WGS) entry which is preliminary data.</text>
</comment>
<feature type="signal peptide" evidence="2">
    <location>
        <begin position="1"/>
        <end position="28"/>
    </location>
</feature>
<evidence type="ECO:0000313" key="4">
    <source>
        <dbReference type="Proteomes" id="UP000294257"/>
    </source>
</evidence>
<sequence>MKTRDHIRPARIGAVIAGALLVALTATACGGDKVDEATKNMTTTNAPTTAQAGATSTGKAGTGSTGTSTPTEAPEPDVKDNDCVRIDRGAQNNAKITVLNCADPGAVLRIGTRVNGMFCPGELGVGDQSSNYVTYTVSTKYGSGSGAGIPKYKLCMYLNVKQGDCYTDNSTKTEVQIAKGACGPGANRVVKVAQQASEKACTGSGANGYLRYTTPPLTICVKK</sequence>
<dbReference type="EMBL" id="SGWQ01000007">
    <property type="protein sequence ID" value="RZS36536.1"/>
    <property type="molecule type" value="Genomic_DNA"/>
</dbReference>
<feature type="region of interest" description="Disordered" evidence="1">
    <location>
        <begin position="41"/>
        <end position="81"/>
    </location>
</feature>
<name>A0A4Q7KK06_9PSEU</name>
<dbReference type="RefSeq" id="WP_130346016.1">
    <property type="nucleotide sequence ID" value="NZ_SGWQ01000007.1"/>
</dbReference>
<evidence type="ECO:0000256" key="1">
    <source>
        <dbReference type="SAM" id="MobiDB-lite"/>
    </source>
</evidence>
<evidence type="ECO:0000313" key="3">
    <source>
        <dbReference type="EMBL" id="RZS36536.1"/>
    </source>
</evidence>
<accession>A0A4Q7KK06</accession>
<feature type="compositionally biased region" description="Low complexity" evidence="1">
    <location>
        <begin position="41"/>
        <end position="59"/>
    </location>
</feature>
<dbReference type="AlphaFoldDB" id="A0A4Q7KK06"/>
<dbReference type="Proteomes" id="UP000294257">
    <property type="component" value="Unassembled WGS sequence"/>
</dbReference>
<dbReference type="OrthoDB" id="4749283at2"/>
<reference evidence="3 4" key="1">
    <citation type="submission" date="2019-02" db="EMBL/GenBank/DDBJ databases">
        <title>Genomic Encyclopedia of Type Strains, Phase IV (KMG-IV): sequencing the most valuable type-strain genomes for metagenomic binning, comparative biology and taxonomic classification.</title>
        <authorList>
            <person name="Goeker M."/>
        </authorList>
    </citation>
    <scope>NUCLEOTIDE SEQUENCE [LARGE SCALE GENOMIC DNA]</scope>
    <source>
        <strain evidence="3 4">DSM 101727</strain>
    </source>
</reference>
<evidence type="ECO:0008006" key="5">
    <source>
        <dbReference type="Google" id="ProtNLM"/>
    </source>
</evidence>
<keyword evidence="4" id="KW-1185">Reference proteome</keyword>
<feature type="chain" id="PRO_5020307140" description="Secreted protein" evidence="2">
    <location>
        <begin position="29"/>
        <end position="223"/>
    </location>
</feature>